<keyword evidence="2" id="KW-1185">Reference proteome</keyword>
<protein>
    <submittedName>
        <fullName evidence="1">Uncharacterized protein</fullName>
    </submittedName>
</protein>
<evidence type="ECO:0000313" key="2">
    <source>
        <dbReference type="Proteomes" id="UP001066276"/>
    </source>
</evidence>
<dbReference type="EMBL" id="JANPWB010000006">
    <property type="protein sequence ID" value="KAJ1179461.1"/>
    <property type="molecule type" value="Genomic_DNA"/>
</dbReference>
<dbReference type="AlphaFoldDB" id="A0AAV7TSM4"/>
<proteinExistence type="predicted"/>
<reference evidence="1" key="1">
    <citation type="journal article" date="2022" name="bioRxiv">
        <title>Sequencing and chromosome-scale assembly of the giantPleurodeles waltlgenome.</title>
        <authorList>
            <person name="Brown T."/>
            <person name="Elewa A."/>
            <person name="Iarovenko S."/>
            <person name="Subramanian E."/>
            <person name="Araus A.J."/>
            <person name="Petzold A."/>
            <person name="Susuki M."/>
            <person name="Suzuki K.-i.T."/>
            <person name="Hayashi T."/>
            <person name="Toyoda A."/>
            <person name="Oliveira C."/>
            <person name="Osipova E."/>
            <person name="Leigh N.D."/>
            <person name="Simon A."/>
            <person name="Yun M.H."/>
        </authorList>
    </citation>
    <scope>NUCLEOTIDE SEQUENCE</scope>
    <source>
        <strain evidence="1">20211129_DDA</strain>
        <tissue evidence="1">Liver</tissue>
    </source>
</reference>
<organism evidence="1 2">
    <name type="scientific">Pleurodeles waltl</name>
    <name type="common">Iberian ribbed newt</name>
    <dbReference type="NCBI Taxonomy" id="8319"/>
    <lineage>
        <taxon>Eukaryota</taxon>
        <taxon>Metazoa</taxon>
        <taxon>Chordata</taxon>
        <taxon>Craniata</taxon>
        <taxon>Vertebrata</taxon>
        <taxon>Euteleostomi</taxon>
        <taxon>Amphibia</taxon>
        <taxon>Batrachia</taxon>
        <taxon>Caudata</taxon>
        <taxon>Salamandroidea</taxon>
        <taxon>Salamandridae</taxon>
        <taxon>Pleurodelinae</taxon>
        <taxon>Pleurodeles</taxon>
    </lineage>
</organism>
<comment type="caution">
    <text evidence="1">The sequence shown here is derived from an EMBL/GenBank/DDBJ whole genome shotgun (WGS) entry which is preliminary data.</text>
</comment>
<dbReference type="Proteomes" id="UP001066276">
    <property type="component" value="Chromosome 3_2"/>
</dbReference>
<evidence type="ECO:0000313" key="1">
    <source>
        <dbReference type="EMBL" id="KAJ1179461.1"/>
    </source>
</evidence>
<name>A0AAV7TSM4_PLEWA</name>
<accession>A0AAV7TSM4</accession>
<gene>
    <name evidence="1" type="ORF">NDU88_004695</name>
</gene>
<sequence>MEALMSGGQQKLEKAMDRFLTVAEEDRKFIQTTITEQVERLDKVAQTQKTTVGRLAETLRQQRGHAGLPTVVLQKYVEGDDPEYFLITLNDCNKQLSGLKRNRLEES</sequence>